<dbReference type="InterPro" id="IPR017884">
    <property type="entry name" value="SANT_dom"/>
</dbReference>
<dbReference type="PROSITE" id="PS51293">
    <property type="entry name" value="SANT"/>
    <property type="match status" value="1"/>
</dbReference>
<feature type="region of interest" description="Disordered" evidence="6">
    <location>
        <begin position="1"/>
        <end position="35"/>
    </location>
</feature>
<evidence type="ECO:0000256" key="2">
    <source>
        <dbReference type="ARBA" id="ARBA00023015"/>
    </source>
</evidence>
<keyword evidence="3" id="KW-0238">DNA-binding</keyword>
<accession>A0A7C9AXH2</accession>
<reference evidence="10" key="1">
    <citation type="journal article" date="2013" name="J. Plant Res.">
        <title>Effect of fungi and light on seed germination of three Opuntia species from semiarid lands of central Mexico.</title>
        <authorList>
            <person name="Delgado-Sanchez P."/>
            <person name="Jimenez-Bremont J.F."/>
            <person name="Guerrero-Gonzalez Mde L."/>
            <person name="Flores J."/>
        </authorList>
    </citation>
    <scope>NUCLEOTIDE SEQUENCE</scope>
    <source>
        <tissue evidence="10">Cladode</tissue>
    </source>
</reference>
<feature type="region of interest" description="Disordered" evidence="6">
    <location>
        <begin position="332"/>
        <end position="400"/>
    </location>
</feature>
<evidence type="ECO:0000259" key="7">
    <source>
        <dbReference type="PROSITE" id="PS50090"/>
    </source>
</evidence>
<dbReference type="GO" id="GO:0003677">
    <property type="term" value="F:DNA binding"/>
    <property type="evidence" value="ECO:0007669"/>
    <property type="project" value="UniProtKB-KW"/>
</dbReference>
<evidence type="ECO:0000256" key="3">
    <source>
        <dbReference type="ARBA" id="ARBA00023125"/>
    </source>
</evidence>
<dbReference type="PANTHER" id="PTHR12802:SF155">
    <property type="entry name" value="DEUBIQUITINASE MYSM1"/>
    <property type="match status" value="1"/>
</dbReference>
<comment type="subcellular location">
    <subcellularLocation>
        <location evidence="1">Nucleus</location>
    </subcellularLocation>
</comment>
<evidence type="ECO:0000256" key="1">
    <source>
        <dbReference type="ARBA" id="ARBA00004123"/>
    </source>
</evidence>
<organism evidence="10">
    <name type="scientific">Opuntia streptacantha</name>
    <name type="common">Prickly pear cactus</name>
    <name type="synonym">Opuntia cardona</name>
    <dbReference type="NCBI Taxonomy" id="393608"/>
    <lineage>
        <taxon>Eukaryota</taxon>
        <taxon>Viridiplantae</taxon>
        <taxon>Streptophyta</taxon>
        <taxon>Embryophyta</taxon>
        <taxon>Tracheophyta</taxon>
        <taxon>Spermatophyta</taxon>
        <taxon>Magnoliopsida</taxon>
        <taxon>eudicotyledons</taxon>
        <taxon>Gunneridae</taxon>
        <taxon>Pentapetalae</taxon>
        <taxon>Caryophyllales</taxon>
        <taxon>Cactineae</taxon>
        <taxon>Cactaceae</taxon>
        <taxon>Opuntioideae</taxon>
        <taxon>Opuntia</taxon>
    </lineage>
</organism>
<dbReference type="GO" id="GO:0005634">
    <property type="term" value="C:nucleus"/>
    <property type="evidence" value="ECO:0007669"/>
    <property type="project" value="UniProtKB-SubCell"/>
</dbReference>
<feature type="compositionally biased region" description="Basic and acidic residues" evidence="6">
    <location>
        <begin position="379"/>
        <end position="397"/>
    </location>
</feature>
<dbReference type="InterPro" id="IPR017930">
    <property type="entry name" value="Myb_dom"/>
</dbReference>
<evidence type="ECO:0000256" key="6">
    <source>
        <dbReference type="SAM" id="MobiDB-lite"/>
    </source>
</evidence>
<dbReference type="PANTHER" id="PTHR12802">
    <property type="entry name" value="SWI/SNF COMPLEX-RELATED"/>
    <property type="match status" value="1"/>
</dbReference>
<sequence>MVIQEQTGGPQSDTQVASDNDAVLDGNIQPGAGEEHVPKVRKPYTITKQRERWTEEEHKKFLEALKLYGRAWRKIEEHVGTKTAVQIRSHAQKFFSKVVRESSNSSTTLIEPIEIPPPRPKRKPMHPYPRKVMPPPRKESPVEQRGRSTSPHSSLSEQENQSPNSVLSAVVSDTVGSADSATPNGSPSPCSANFIDQAELLPFEGGPPHDDVHLSKSAPEDLVSVKLELFPNVDAFDKADSDGAKVLKLFGKDVVIPQKPSDLSRVADMGKGVLQSSQEDSKPMDITLGLSGTSGNEFDNSVHNTSVSEKHVEKPIPLPWWVFFKGMPIRPSANEPEEAQEKETPREGSCAGSNSGSVNDIGSVDKNWDAETQSSQEPNQEKKTTLREKRSSTEKSTKGFVPYKRCLAERDLQSSTIASDEKGARSIRLCL</sequence>
<feature type="compositionally biased region" description="Polar residues" evidence="6">
    <location>
        <begin position="351"/>
        <end position="360"/>
    </location>
</feature>
<dbReference type="AlphaFoldDB" id="A0A7C9AXH2"/>
<feature type="domain" description="SANT" evidence="8">
    <location>
        <begin position="48"/>
        <end position="99"/>
    </location>
</feature>
<evidence type="ECO:0000313" key="10">
    <source>
        <dbReference type="EMBL" id="MBA4677557.1"/>
    </source>
</evidence>
<feature type="compositionally biased region" description="Polar residues" evidence="6">
    <location>
        <begin position="1"/>
        <end position="18"/>
    </location>
</feature>
<dbReference type="InterPro" id="IPR001005">
    <property type="entry name" value="SANT/Myb"/>
</dbReference>
<feature type="compositionally biased region" description="Basic residues" evidence="6">
    <location>
        <begin position="119"/>
        <end position="129"/>
    </location>
</feature>
<feature type="domain" description="HTH myb-type" evidence="9">
    <location>
        <begin position="45"/>
        <end position="99"/>
    </location>
</feature>
<evidence type="ECO:0000256" key="4">
    <source>
        <dbReference type="ARBA" id="ARBA00023163"/>
    </source>
</evidence>
<dbReference type="PROSITE" id="PS50090">
    <property type="entry name" value="MYB_LIKE"/>
    <property type="match status" value="1"/>
</dbReference>
<dbReference type="FunFam" id="1.10.10.60:FF:000023">
    <property type="entry name" value="protein REVEILLE 6 isoform X1"/>
    <property type="match status" value="1"/>
</dbReference>
<keyword evidence="2" id="KW-0805">Transcription regulation</keyword>
<feature type="region of interest" description="Disordered" evidence="6">
    <location>
        <begin position="99"/>
        <end position="216"/>
    </location>
</feature>
<dbReference type="InterPro" id="IPR006447">
    <property type="entry name" value="Myb_dom_plants"/>
</dbReference>
<evidence type="ECO:0000259" key="9">
    <source>
        <dbReference type="PROSITE" id="PS51294"/>
    </source>
</evidence>
<dbReference type="Gene3D" id="1.10.10.60">
    <property type="entry name" value="Homeodomain-like"/>
    <property type="match status" value="1"/>
</dbReference>
<proteinExistence type="predicted"/>
<evidence type="ECO:0000259" key="8">
    <source>
        <dbReference type="PROSITE" id="PS51293"/>
    </source>
</evidence>
<keyword evidence="4" id="KW-0804">Transcription</keyword>
<name>A0A7C9AXH2_OPUST</name>
<dbReference type="PROSITE" id="PS51294">
    <property type="entry name" value="HTH_MYB"/>
    <property type="match status" value="1"/>
</dbReference>
<feature type="domain" description="Myb-like" evidence="7">
    <location>
        <begin position="45"/>
        <end position="95"/>
    </location>
</feature>
<dbReference type="InterPro" id="IPR009057">
    <property type="entry name" value="Homeodomain-like_sf"/>
</dbReference>
<dbReference type="EMBL" id="GISG01275587">
    <property type="protein sequence ID" value="MBA4677557.1"/>
    <property type="molecule type" value="Transcribed_RNA"/>
</dbReference>
<feature type="compositionally biased region" description="Basic and acidic residues" evidence="6">
    <location>
        <begin position="136"/>
        <end position="146"/>
    </location>
</feature>
<reference evidence="10" key="2">
    <citation type="submission" date="2020-07" db="EMBL/GenBank/DDBJ databases">
        <authorList>
            <person name="Vera ALvarez R."/>
            <person name="Arias-Moreno D.M."/>
            <person name="Jimenez-Jacinto V."/>
            <person name="Jimenez-Bremont J.F."/>
            <person name="Swaminathan K."/>
            <person name="Moose S.P."/>
            <person name="Guerrero-Gonzalez M.L."/>
            <person name="Marino-Ramirez L."/>
            <person name="Landsman D."/>
            <person name="Rodriguez-Kessler M."/>
            <person name="Delgado-Sanchez P."/>
        </authorList>
    </citation>
    <scope>NUCLEOTIDE SEQUENCE</scope>
    <source>
        <tissue evidence="10">Cladode</tissue>
    </source>
</reference>
<protein>
    <submittedName>
        <fullName evidence="10">Uncharacterized protein</fullName>
    </submittedName>
</protein>
<dbReference type="CDD" id="cd00167">
    <property type="entry name" value="SANT"/>
    <property type="match status" value="1"/>
</dbReference>
<keyword evidence="5" id="KW-0539">Nucleus</keyword>
<dbReference type="GO" id="GO:0010468">
    <property type="term" value="P:regulation of gene expression"/>
    <property type="evidence" value="ECO:0007669"/>
    <property type="project" value="UniProtKB-ARBA"/>
</dbReference>
<feature type="compositionally biased region" description="Polar residues" evidence="6">
    <location>
        <begin position="174"/>
        <end position="191"/>
    </location>
</feature>
<feature type="compositionally biased region" description="Polar residues" evidence="6">
    <location>
        <begin position="147"/>
        <end position="167"/>
    </location>
</feature>
<evidence type="ECO:0000256" key="5">
    <source>
        <dbReference type="ARBA" id="ARBA00023242"/>
    </source>
</evidence>
<dbReference type="NCBIfam" id="TIGR01557">
    <property type="entry name" value="myb_SHAQKYF"/>
    <property type="match status" value="1"/>
</dbReference>
<dbReference type="SMART" id="SM00717">
    <property type="entry name" value="SANT"/>
    <property type="match status" value="1"/>
</dbReference>
<dbReference type="Pfam" id="PF00249">
    <property type="entry name" value="Myb_DNA-binding"/>
    <property type="match status" value="1"/>
</dbReference>
<dbReference type="SUPFAM" id="SSF46689">
    <property type="entry name" value="Homeodomain-like"/>
    <property type="match status" value="1"/>
</dbReference>